<dbReference type="OMA" id="YNPYFCK"/>
<evidence type="ECO:0000313" key="2">
    <source>
        <dbReference type="EMBL" id="VUC56543.1"/>
    </source>
</evidence>
<dbReference type="EMBL" id="LK023126">
    <property type="protein sequence ID" value="VUC56543.1"/>
    <property type="molecule type" value="Genomic_DNA"/>
</dbReference>
<name>A0A509ALY8_PLABA</name>
<dbReference type="InParanoid" id="A0A509ALY8"/>
<dbReference type="AlphaFoldDB" id="A0A509ALY8"/>
<gene>
    <name evidence="2" type="ORF">PBANKA_1112200</name>
</gene>
<proteinExistence type="predicted"/>
<evidence type="ECO:0000256" key="1">
    <source>
        <dbReference type="SAM" id="MobiDB-lite"/>
    </source>
</evidence>
<feature type="region of interest" description="Disordered" evidence="1">
    <location>
        <begin position="411"/>
        <end position="446"/>
    </location>
</feature>
<evidence type="ECO:0000313" key="3">
    <source>
        <dbReference type="Proteomes" id="UP000074855"/>
    </source>
</evidence>
<protein>
    <submittedName>
        <fullName evidence="2">Uncharacterized protein</fullName>
    </submittedName>
</protein>
<dbReference type="VEuPathDB" id="PlasmoDB:PBANKA_1112200"/>
<dbReference type="GeneID" id="55150484"/>
<sequence>MEKYKLFLNEIKEENIKIGKKIIFVNNRTKYKHINGIKVEYNKYFIDSYENEKDNNVYKYYKHKILNSKKKKIYLNNDFPYFEIYKNTNDAFKNNLGGYNILKLLNNYNELQLFDLSSKNKLENINYLYKHFIEIIIKKRDLYNINHILTLTKNIKKINYYNPYFCKLICREICLDLYKIKNLYQITGFIDFLMHFNIFNFYYLNKIYKYIIYLILDNNKWNFNTNNIISQNCLKDKNIQIIVEQNEWLIKQTPNNGETDNDLLLIEPNDIIILSKSFFKYKYFDINLLILKLYVCNHDKYQNLRKPNVLYHLSKLCNHYIFINKNYTSYLLSNICKNVIIDMNNYIDLNDRILLLKSFYNICKFCKNTLNFGMYNIIISNLKYPNKTELLKENQNIQQGEDISNYILTTKKKKKRQKKKYGEKHGKEQNTNYHKDNENEKINSKNRQEKEIYNSIKNENRNSKLSSLIYPIKFYSFYSDTDINLKKHKLDYDYTALDILKNIKRLDLSNNTICTIFDTIKYIILFIELKILSIFPFKKKNIAEINFLKRKNFEKDNDKNIYKYISQNISKKQSDYIEHILKTNKNEEEEFDDSSMDFLFYLNYKNFQNDKYYLGESTKEESESMGNQIQNKYVNNMNEKNNENEKTKKACDVTSEDIDNYIKNKKNIQFNLNDDTYYSHIFFHLSSIQLSKTEEEILATCLNDLLSFKRYLQNFDVNNIAELFYYVTTFQIIQGLQSGTIIKNKYGYSKIKNKKENEELYKILSDIIIKKIINIKEENLYKVILSCANTAYSDVYLNHFLKNFNRYIKFSKMRKFINC</sequence>
<accession>A0A509ALY8</accession>
<dbReference type="KEGG" id="pbe:PBANKA_1112200"/>
<organism evidence="2 3">
    <name type="scientific">Plasmodium berghei (strain Anka)</name>
    <dbReference type="NCBI Taxonomy" id="5823"/>
    <lineage>
        <taxon>Eukaryota</taxon>
        <taxon>Sar</taxon>
        <taxon>Alveolata</taxon>
        <taxon>Apicomplexa</taxon>
        <taxon>Aconoidasida</taxon>
        <taxon>Haemosporida</taxon>
        <taxon>Plasmodiidae</taxon>
        <taxon>Plasmodium</taxon>
        <taxon>Plasmodium (Vinckeia)</taxon>
    </lineage>
</organism>
<dbReference type="Proteomes" id="UP000074855">
    <property type="component" value="Chromosome 11"/>
</dbReference>
<dbReference type="STRING" id="5823.A0A509ALY8"/>
<feature type="compositionally biased region" description="Basic residues" evidence="1">
    <location>
        <begin position="411"/>
        <end position="422"/>
    </location>
</feature>
<reference evidence="2 3" key="1">
    <citation type="journal article" date="2014" name="BMC Biol.">
        <title>A comprehensive evaluation of rodent malaria parasite genomes and gene expression.</title>
        <authorList>
            <person name="Otto T.D."/>
            <person name="Bohme U."/>
            <person name="Jackson A.P."/>
            <person name="Hunt M."/>
            <person name="Franke-Fayard B."/>
            <person name="Hoeijmakers W.A."/>
            <person name="Religa A.A."/>
            <person name="Robertson L."/>
            <person name="Sanders M."/>
            <person name="Ogun S.A."/>
            <person name="Cunningham D."/>
            <person name="Erhart A."/>
            <person name="Billker O."/>
            <person name="Khan S.M."/>
            <person name="Stunnenberg H.G."/>
            <person name="Langhorne J."/>
            <person name="Holder A.A."/>
            <person name="Waters A.P."/>
            <person name="Newbold C.I."/>
            <person name="Pain A."/>
            <person name="Berriman M."/>
            <person name="Janse C.J."/>
        </authorList>
    </citation>
    <scope>NUCLEOTIDE SEQUENCE</scope>
    <source>
        <strain evidence="2 3">ANKA</strain>
    </source>
</reference>
<dbReference type="RefSeq" id="XP_034422329.1">
    <property type="nucleotide sequence ID" value="XM_034565654.1"/>
</dbReference>
<feature type="compositionally biased region" description="Basic and acidic residues" evidence="1">
    <location>
        <begin position="423"/>
        <end position="446"/>
    </location>
</feature>
<keyword evidence="3" id="KW-1185">Reference proteome</keyword>